<protein>
    <submittedName>
        <fullName evidence="2">Calcium-binding protein</fullName>
    </submittedName>
</protein>
<accession>A0ABU8C0H6</accession>
<feature type="non-terminal residue" evidence="2">
    <location>
        <position position="1"/>
    </location>
</feature>
<dbReference type="Pfam" id="PF00353">
    <property type="entry name" value="HemolysinCabind"/>
    <property type="match status" value="1"/>
</dbReference>
<keyword evidence="3" id="KW-1185">Reference proteome</keyword>
<reference evidence="2" key="1">
    <citation type="submission" date="2024-02" db="EMBL/GenBank/DDBJ databases">
        <title>Genome sequences of strain Gemmobacter sp. JM10B15.</title>
        <authorList>
            <person name="Zhang M."/>
        </authorList>
    </citation>
    <scope>NUCLEOTIDE SEQUENCE</scope>
    <source>
        <strain evidence="2">JM10B15</strain>
    </source>
</reference>
<dbReference type="Proteomes" id="UP001431963">
    <property type="component" value="Unassembled WGS sequence"/>
</dbReference>
<organism evidence="2 3">
    <name type="scientific">Gemmobacter denitrificans</name>
    <dbReference type="NCBI Taxonomy" id="3123040"/>
    <lineage>
        <taxon>Bacteria</taxon>
        <taxon>Pseudomonadati</taxon>
        <taxon>Pseudomonadota</taxon>
        <taxon>Alphaproteobacteria</taxon>
        <taxon>Rhodobacterales</taxon>
        <taxon>Paracoccaceae</taxon>
        <taxon>Gemmobacter</taxon>
    </lineage>
</organism>
<dbReference type="RefSeq" id="WP_335425496.1">
    <property type="nucleotide sequence ID" value="NZ_JBALHR010000026.1"/>
</dbReference>
<comment type="caution">
    <text evidence="2">The sequence shown here is derived from an EMBL/GenBank/DDBJ whole genome shotgun (WGS) entry which is preliminary data.</text>
</comment>
<evidence type="ECO:0000313" key="3">
    <source>
        <dbReference type="Proteomes" id="UP001431963"/>
    </source>
</evidence>
<evidence type="ECO:0000256" key="1">
    <source>
        <dbReference type="SAM" id="MobiDB-lite"/>
    </source>
</evidence>
<gene>
    <name evidence="2" type="ORF">V6590_20095</name>
</gene>
<name>A0ABU8C0H6_9RHOB</name>
<feature type="compositionally biased region" description="Polar residues" evidence="1">
    <location>
        <begin position="1"/>
        <end position="13"/>
    </location>
</feature>
<dbReference type="InterPro" id="IPR018511">
    <property type="entry name" value="Hemolysin-typ_Ca-bd_CS"/>
</dbReference>
<dbReference type="Gene3D" id="2.150.10.10">
    <property type="entry name" value="Serralysin-like metalloprotease, C-terminal"/>
    <property type="match status" value="1"/>
</dbReference>
<dbReference type="PROSITE" id="PS00330">
    <property type="entry name" value="HEMOLYSIN_CALCIUM"/>
    <property type="match status" value="1"/>
</dbReference>
<dbReference type="SUPFAM" id="SSF51120">
    <property type="entry name" value="beta-Roll"/>
    <property type="match status" value="1"/>
</dbReference>
<dbReference type="InterPro" id="IPR011049">
    <property type="entry name" value="Serralysin-like_metalloprot_C"/>
</dbReference>
<feature type="region of interest" description="Disordered" evidence="1">
    <location>
        <begin position="1"/>
        <end position="23"/>
    </location>
</feature>
<sequence>TGNSGNDTLVASSGNDTLNGNGGNDQLSGGAGLDVFVFNTATGAGNIDTITDFVVADDTIHLENAVFTALAAGGLGAAAFHIGAAATTAAHRVIYNAATGALHYDANGAAAGGNVQIATLGAGLAMTAADFLVI</sequence>
<dbReference type="PRINTS" id="PR00313">
    <property type="entry name" value="CABNDNGRPT"/>
</dbReference>
<proteinExistence type="predicted"/>
<dbReference type="EMBL" id="JBALHR010000026">
    <property type="protein sequence ID" value="MEH7830459.1"/>
    <property type="molecule type" value="Genomic_DNA"/>
</dbReference>
<dbReference type="InterPro" id="IPR001343">
    <property type="entry name" value="Hemolysn_Ca-bd"/>
</dbReference>
<evidence type="ECO:0000313" key="2">
    <source>
        <dbReference type="EMBL" id="MEH7830459.1"/>
    </source>
</evidence>